<keyword evidence="4" id="KW-1185">Reference proteome</keyword>
<feature type="region of interest" description="Disordered" evidence="1">
    <location>
        <begin position="216"/>
        <end position="247"/>
    </location>
</feature>
<dbReference type="PROSITE" id="PS50097">
    <property type="entry name" value="BTB"/>
    <property type="match status" value="1"/>
</dbReference>
<feature type="region of interest" description="Disordered" evidence="1">
    <location>
        <begin position="34"/>
        <end position="56"/>
    </location>
</feature>
<feature type="compositionally biased region" description="Acidic residues" evidence="1">
    <location>
        <begin position="40"/>
        <end position="55"/>
    </location>
</feature>
<dbReference type="HOGENOM" id="CLU_011083_0_0_1"/>
<dbReference type="InParanoid" id="S8F0M4"/>
<dbReference type="OrthoDB" id="288590at2759"/>
<dbReference type="SUPFAM" id="SSF54695">
    <property type="entry name" value="POZ domain"/>
    <property type="match status" value="1"/>
</dbReference>
<evidence type="ECO:0000313" key="3">
    <source>
        <dbReference type="EMBL" id="EPS95370.1"/>
    </source>
</evidence>
<name>S8F0M4_FOMSC</name>
<feature type="region of interest" description="Disordered" evidence="1">
    <location>
        <begin position="356"/>
        <end position="506"/>
    </location>
</feature>
<sequence length="606" mass="66046">MPEELSTRQWSFNAFEWVVRDVHRLRDYVESAEAPGDVLGESDEGEGSPPETDEFEILKETPIIGDGKFKLEIGTHHTPVLSLYITSLMVDYSNADYEMSTSMFAAIKCQDDRVGERGARVDWAWEYWHNGWVFRQESEVWECPLPPLSSLLENPRIRETDSFVICVQMHSPVGPFFPQQPSAYYVPRDLLEGLEASLDNPNTGDVQFVCLERRDEQDPQLEQEPPTPSTAGPSSHASSTSHAPGQQTVARKRIIWAHADILTRRSEYFATMFGSSFLENTAPLHPGERKVYSVIVEEADFITIYWLLKFVYANWLLFRKEDDPREAVDGIGAGWSARGLSTPGTLDEWEWKTFSKGSPAESGGVSDARSVTSAGSAPSGNGATSGPAHVPVPSTPSRSPSVPKGTSTSSSRSHATQPRRSGGGAPVAPGPSLAVSAAPSGHGKDVAVPLSPSGGTFVTPAHYPGPNPSANPLSPPRQQRQRSHPSPVSSPDPHPHPTPPPPPASALSMYQIAHRYGMPGLAALAMEHIMSTITPQVSFAALLATAAWDELHSLVEDYIVDKWEEVSVSEEFERCCEEVAAGEWGSEGGKTLMALFRRLRSPGVTA</sequence>
<dbReference type="InterPro" id="IPR011333">
    <property type="entry name" value="SKP1/BTB/POZ_sf"/>
</dbReference>
<feature type="compositionally biased region" description="Pro residues" evidence="1">
    <location>
        <begin position="488"/>
        <end position="504"/>
    </location>
</feature>
<dbReference type="CDD" id="cd18186">
    <property type="entry name" value="BTB_POZ_ZBTB_KLHL-like"/>
    <property type="match status" value="1"/>
</dbReference>
<gene>
    <name evidence="3" type="ORF">FOMPIDRAFT_1032949</name>
</gene>
<organism evidence="3 4">
    <name type="scientific">Fomitopsis schrenkii</name>
    <name type="common">Brown rot fungus</name>
    <dbReference type="NCBI Taxonomy" id="2126942"/>
    <lineage>
        <taxon>Eukaryota</taxon>
        <taxon>Fungi</taxon>
        <taxon>Dikarya</taxon>
        <taxon>Basidiomycota</taxon>
        <taxon>Agaricomycotina</taxon>
        <taxon>Agaricomycetes</taxon>
        <taxon>Polyporales</taxon>
        <taxon>Fomitopsis</taxon>
    </lineage>
</organism>
<reference evidence="3 4" key="1">
    <citation type="journal article" date="2012" name="Science">
        <title>The Paleozoic origin of enzymatic lignin decomposition reconstructed from 31 fungal genomes.</title>
        <authorList>
            <person name="Floudas D."/>
            <person name="Binder M."/>
            <person name="Riley R."/>
            <person name="Barry K."/>
            <person name="Blanchette R.A."/>
            <person name="Henrissat B."/>
            <person name="Martinez A.T."/>
            <person name="Otillar R."/>
            <person name="Spatafora J.W."/>
            <person name="Yadav J.S."/>
            <person name="Aerts A."/>
            <person name="Benoit I."/>
            <person name="Boyd A."/>
            <person name="Carlson A."/>
            <person name="Copeland A."/>
            <person name="Coutinho P.M."/>
            <person name="de Vries R.P."/>
            <person name="Ferreira P."/>
            <person name="Findley K."/>
            <person name="Foster B."/>
            <person name="Gaskell J."/>
            <person name="Glotzer D."/>
            <person name="Gorecki P."/>
            <person name="Heitman J."/>
            <person name="Hesse C."/>
            <person name="Hori C."/>
            <person name="Igarashi K."/>
            <person name="Jurgens J.A."/>
            <person name="Kallen N."/>
            <person name="Kersten P."/>
            <person name="Kohler A."/>
            <person name="Kuees U."/>
            <person name="Kumar T.K.A."/>
            <person name="Kuo A."/>
            <person name="LaButti K."/>
            <person name="Larrondo L.F."/>
            <person name="Lindquist E."/>
            <person name="Ling A."/>
            <person name="Lombard V."/>
            <person name="Lucas S."/>
            <person name="Lundell T."/>
            <person name="Martin R."/>
            <person name="McLaughlin D.J."/>
            <person name="Morgenstern I."/>
            <person name="Morin E."/>
            <person name="Murat C."/>
            <person name="Nagy L.G."/>
            <person name="Nolan M."/>
            <person name="Ohm R.A."/>
            <person name="Patyshakuliyeva A."/>
            <person name="Rokas A."/>
            <person name="Ruiz-Duenas F.J."/>
            <person name="Sabat G."/>
            <person name="Salamov A."/>
            <person name="Samejima M."/>
            <person name="Schmutz J."/>
            <person name="Slot J.C."/>
            <person name="St John F."/>
            <person name="Stenlid J."/>
            <person name="Sun H."/>
            <person name="Sun S."/>
            <person name="Syed K."/>
            <person name="Tsang A."/>
            <person name="Wiebenga A."/>
            <person name="Young D."/>
            <person name="Pisabarro A."/>
            <person name="Eastwood D.C."/>
            <person name="Martin F."/>
            <person name="Cullen D."/>
            <person name="Grigoriev I.V."/>
            <person name="Hibbett D.S."/>
        </authorList>
    </citation>
    <scope>NUCLEOTIDE SEQUENCE</scope>
    <source>
        <strain evidence="4">FP-58527</strain>
    </source>
</reference>
<dbReference type="eggNOG" id="ENOG502S002">
    <property type="taxonomic scope" value="Eukaryota"/>
</dbReference>
<dbReference type="Gene3D" id="3.30.710.10">
    <property type="entry name" value="Potassium Channel Kv1.1, Chain A"/>
    <property type="match status" value="1"/>
</dbReference>
<feature type="compositionally biased region" description="Low complexity" evidence="1">
    <location>
        <begin position="391"/>
        <end position="403"/>
    </location>
</feature>
<evidence type="ECO:0000313" key="4">
    <source>
        <dbReference type="Proteomes" id="UP000015241"/>
    </source>
</evidence>
<feature type="compositionally biased region" description="Polar residues" evidence="1">
    <location>
        <begin position="369"/>
        <end position="384"/>
    </location>
</feature>
<feature type="compositionally biased region" description="Pro residues" evidence="1">
    <location>
        <begin position="463"/>
        <end position="475"/>
    </location>
</feature>
<dbReference type="STRING" id="743788.S8F0M4"/>
<feature type="compositionally biased region" description="Low complexity" evidence="1">
    <location>
        <begin position="229"/>
        <end position="245"/>
    </location>
</feature>
<dbReference type="Proteomes" id="UP000015241">
    <property type="component" value="Unassembled WGS sequence"/>
</dbReference>
<dbReference type="InterPro" id="IPR000210">
    <property type="entry name" value="BTB/POZ_dom"/>
</dbReference>
<proteinExistence type="predicted"/>
<dbReference type="EMBL" id="KE504209">
    <property type="protein sequence ID" value="EPS95370.1"/>
    <property type="molecule type" value="Genomic_DNA"/>
</dbReference>
<evidence type="ECO:0000259" key="2">
    <source>
        <dbReference type="PROSITE" id="PS50097"/>
    </source>
</evidence>
<dbReference type="PANTHER" id="PTHR24413">
    <property type="entry name" value="SPECKLE-TYPE POZ PROTEIN"/>
    <property type="match status" value="1"/>
</dbReference>
<protein>
    <recommendedName>
        <fullName evidence="2">BTB domain-containing protein</fullName>
    </recommendedName>
</protein>
<dbReference type="AlphaFoldDB" id="S8F0M4"/>
<feature type="compositionally biased region" description="Polar residues" evidence="1">
    <location>
        <begin position="404"/>
        <end position="416"/>
    </location>
</feature>
<feature type="compositionally biased region" description="Low complexity" evidence="1">
    <location>
        <begin position="426"/>
        <end position="441"/>
    </location>
</feature>
<evidence type="ECO:0000256" key="1">
    <source>
        <dbReference type="SAM" id="MobiDB-lite"/>
    </source>
</evidence>
<accession>S8F0M4</accession>
<feature type="domain" description="BTB" evidence="2">
    <location>
        <begin position="249"/>
        <end position="320"/>
    </location>
</feature>